<dbReference type="GeneTree" id="ENSGT00940000157361"/>
<dbReference type="OrthoDB" id="10056395at2759"/>
<evidence type="ECO:0000313" key="8">
    <source>
        <dbReference type="Proteomes" id="UP000694397"/>
    </source>
</evidence>
<evidence type="ECO:0000256" key="2">
    <source>
        <dbReference type="ARBA" id="ARBA00009052"/>
    </source>
</evidence>
<name>A0A8C9RRB0_SCLFO</name>
<feature type="coiled-coil region" evidence="5">
    <location>
        <begin position="59"/>
        <end position="93"/>
    </location>
</feature>
<dbReference type="Proteomes" id="UP000694397">
    <property type="component" value="Chromosome 4"/>
</dbReference>
<evidence type="ECO:0008006" key="9">
    <source>
        <dbReference type="Google" id="ProtNLM"/>
    </source>
</evidence>
<evidence type="ECO:0000256" key="3">
    <source>
        <dbReference type="ARBA" id="ARBA00022949"/>
    </source>
</evidence>
<evidence type="ECO:0000256" key="6">
    <source>
        <dbReference type="SAM" id="MobiDB-lite"/>
    </source>
</evidence>
<protein>
    <recommendedName>
        <fullName evidence="9">Coiled-coil domain-containing protein 85B-like</fullName>
    </recommendedName>
</protein>
<organism evidence="7 8">
    <name type="scientific">Scleropages formosus</name>
    <name type="common">Asian bonytongue</name>
    <name type="synonym">Osteoglossum formosum</name>
    <dbReference type="NCBI Taxonomy" id="113540"/>
    <lineage>
        <taxon>Eukaryota</taxon>
        <taxon>Metazoa</taxon>
        <taxon>Chordata</taxon>
        <taxon>Craniata</taxon>
        <taxon>Vertebrata</taxon>
        <taxon>Euteleostomi</taxon>
        <taxon>Actinopterygii</taxon>
        <taxon>Neopterygii</taxon>
        <taxon>Teleostei</taxon>
        <taxon>Osteoglossocephala</taxon>
        <taxon>Osteoglossomorpha</taxon>
        <taxon>Osteoglossiformes</taxon>
        <taxon>Osteoglossidae</taxon>
        <taxon>Scleropages</taxon>
    </lineage>
</organism>
<dbReference type="PANTHER" id="PTHR13546">
    <property type="entry name" value="RE60986P"/>
    <property type="match status" value="1"/>
</dbReference>
<evidence type="ECO:0000256" key="5">
    <source>
        <dbReference type="SAM" id="Coils"/>
    </source>
</evidence>
<feature type="region of interest" description="Disordered" evidence="6">
    <location>
        <begin position="155"/>
        <end position="177"/>
    </location>
</feature>
<keyword evidence="4 5" id="KW-0175">Coiled coil</keyword>
<dbReference type="GO" id="GO:0005912">
    <property type="term" value="C:adherens junction"/>
    <property type="evidence" value="ECO:0007669"/>
    <property type="project" value="UniProtKB-SubCell"/>
</dbReference>
<dbReference type="Pfam" id="PF10226">
    <property type="entry name" value="CCDC85"/>
    <property type="match status" value="1"/>
</dbReference>
<proteinExistence type="inferred from homology"/>
<dbReference type="InterPro" id="IPR019359">
    <property type="entry name" value="CCDC85"/>
</dbReference>
<keyword evidence="3" id="KW-0965">Cell junction</keyword>
<dbReference type="Ensembl" id="ENSSFOT00015018948.2">
    <property type="protein sequence ID" value="ENSSFOP00015018735.2"/>
    <property type="gene ID" value="ENSSFOG00015012043.2"/>
</dbReference>
<dbReference type="PANTHER" id="PTHR13546:SF15">
    <property type="entry name" value="CCDC85"/>
    <property type="match status" value="1"/>
</dbReference>
<evidence type="ECO:0000256" key="1">
    <source>
        <dbReference type="ARBA" id="ARBA00004536"/>
    </source>
</evidence>
<reference evidence="7" key="3">
    <citation type="submission" date="2025-09" db="UniProtKB">
        <authorList>
            <consortium name="Ensembl"/>
        </authorList>
    </citation>
    <scope>IDENTIFICATION</scope>
</reference>
<reference evidence="7" key="2">
    <citation type="submission" date="2025-08" db="UniProtKB">
        <authorList>
            <consortium name="Ensembl"/>
        </authorList>
    </citation>
    <scope>IDENTIFICATION</scope>
</reference>
<dbReference type="AlphaFoldDB" id="A0A8C9RRB0"/>
<accession>A0A8C9RRB0</accession>
<reference evidence="7 8" key="1">
    <citation type="submission" date="2019-04" db="EMBL/GenBank/DDBJ databases">
        <authorList>
            <consortium name="Wellcome Sanger Institute Data Sharing"/>
        </authorList>
    </citation>
    <scope>NUCLEOTIDE SEQUENCE [LARGE SCALE GENOMIC DNA]</scope>
</reference>
<comment type="subcellular location">
    <subcellularLocation>
        <location evidence="1">Cell junction</location>
        <location evidence="1">Adherens junction</location>
    </subcellularLocation>
</comment>
<sequence>MEKLPLPVATWRTEEGPKEDISQLSDQELLGWSKEELVRRLRSAETRRMSAMLDHSNLMRNVNRRLQQHLGEIRELKEVNRRLQQDNEELRDLCCFLDDERQKGRCVSRQWQRLGRYGCALLRTELPVCLRRLQELETRQEELLKELCVLLDEERGPAGPQGAPPPRDLGDGSSASTARCADPFVKAEPECGERTGPTAPLRLISISL</sequence>
<keyword evidence="8" id="KW-1185">Reference proteome</keyword>
<evidence type="ECO:0000256" key="4">
    <source>
        <dbReference type="ARBA" id="ARBA00023054"/>
    </source>
</evidence>
<evidence type="ECO:0000313" key="7">
    <source>
        <dbReference type="Ensembl" id="ENSSFOP00015018735.2"/>
    </source>
</evidence>
<comment type="similarity">
    <text evidence="2">Belongs to the CCDC85 family.</text>
</comment>